<dbReference type="AlphaFoldDB" id="A0A6G1KEX1"/>
<dbReference type="GO" id="GO:0003729">
    <property type="term" value="F:mRNA binding"/>
    <property type="evidence" value="ECO:0007669"/>
    <property type="project" value="TreeGrafter"/>
</dbReference>
<feature type="domain" description="TFG box profile" evidence="6">
    <location>
        <begin position="528"/>
        <end position="548"/>
    </location>
</feature>
<dbReference type="InterPro" id="IPR025609">
    <property type="entry name" value="Lsm14-like_N"/>
</dbReference>
<dbReference type="PROSITE" id="PS51536">
    <property type="entry name" value="TFG"/>
    <property type="match status" value="1"/>
</dbReference>
<feature type="short sequence motif" description="FFD box" evidence="1">
    <location>
        <begin position="502"/>
        <end position="518"/>
    </location>
</feature>
<name>A0A6G1KEX1_9PLEO</name>
<evidence type="ECO:0000259" key="4">
    <source>
        <dbReference type="PROSITE" id="PS51512"/>
    </source>
</evidence>
<dbReference type="Proteomes" id="UP000799428">
    <property type="component" value="Unassembled WGS sequence"/>
</dbReference>
<feature type="compositionally biased region" description="Pro residues" evidence="3">
    <location>
        <begin position="131"/>
        <end position="149"/>
    </location>
</feature>
<feature type="compositionally biased region" description="Low complexity" evidence="3">
    <location>
        <begin position="150"/>
        <end position="159"/>
    </location>
</feature>
<evidence type="ECO:0000256" key="3">
    <source>
        <dbReference type="SAM" id="MobiDB-lite"/>
    </source>
</evidence>
<feature type="region of interest" description="Disordered" evidence="3">
    <location>
        <begin position="536"/>
        <end position="594"/>
    </location>
</feature>
<dbReference type="InterPro" id="IPR025762">
    <property type="entry name" value="DFDF"/>
</dbReference>
<feature type="compositionally biased region" description="Low complexity" evidence="3">
    <location>
        <begin position="348"/>
        <end position="367"/>
    </location>
</feature>
<feature type="domain" description="Sm" evidence="7">
    <location>
        <begin position="1"/>
        <end position="80"/>
    </location>
</feature>
<feature type="compositionally biased region" description="Pro residues" evidence="3">
    <location>
        <begin position="274"/>
        <end position="290"/>
    </location>
</feature>
<feature type="compositionally biased region" description="Pro residues" evidence="3">
    <location>
        <begin position="166"/>
        <end position="175"/>
    </location>
</feature>
<dbReference type="PROSITE" id="PS51513">
    <property type="entry name" value="FFD"/>
    <property type="match status" value="1"/>
</dbReference>
<dbReference type="InterPro" id="IPR019050">
    <property type="entry name" value="FDF_dom"/>
</dbReference>
<dbReference type="CDD" id="cd01736">
    <property type="entry name" value="LSm14_N"/>
    <property type="match status" value="1"/>
</dbReference>
<evidence type="ECO:0000259" key="5">
    <source>
        <dbReference type="PROSITE" id="PS51513"/>
    </source>
</evidence>
<protein>
    <submittedName>
        <fullName evidence="8">Uncharacterized protein</fullName>
    </submittedName>
</protein>
<keyword evidence="9" id="KW-1185">Reference proteome</keyword>
<dbReference type="InterPro" id="IPR010920">
    <property type="entry name" value="LSM_dom_sf"/>
</dbReference>
<feature type="compositionally biased region" description="Basic and acidic residues" evidence="3">
    <location>
        <begin position="393"/>
        <end position="407"/>
    </location>
</feature>
<feature type="compositionally biased region" description="Basic and acidic residues" evidence="3">
    <location>
        <begin position="44"/>
        <end position="54"/>
    </location>
</feature>
<dbReference type="SUPFAM" id="SSF50182">
    <property type="entry name" value="Sm-like ribonucleoproteins"/>
    <property type="match status" value="1"/>
</dbReference>
<feature type="domain" description="FFD box profile" evidence="5">
    <location>
        <begin position="502"/>
        <end position="518"/>
    </location>
</feature>
<dbReference type="Pfam" id="PF09532">
    <property type="entry name" value="FDF"/>
    <property type="match status" value="1"/>
</dbReference>
<reference evidence="8" key="1">
    <citation type="journal article" date="2020" name="Stud. Mycol.">
        <title>101 Dothideomycetes genomes: a test case for predicting lifestyles and emergence of pathogens.</title>
        <authorList>
            <person name="Haridas S."/>
            <person name="Albert R."/>
            <person name="Binder M."/>
            <person name="Bloem J."/>
            <person name="Labutti K."/>
            <person name="Salamov A."/>
            <person name="Andreopoulos B."/>
            <person name="Baker S."/>
            <person name="Barry K."/>
            <person name="Bills G."/>
            <person name="Bluhm B."/>
            <person name="Cannon C."/>
            <person name="Castanera R."/>
            <person name="Culley D."/>
            <person name="Daum C."/>
            <person name="Ezra D."/>
            <person name="Gonzalez J."/>
            <person name="Henrissat B."/>
            <person name="Kuo A."/>
            <person name="Liang C."/>
            <person name="Lipzen A."/>
            <person name="Lutzoni F."/>
            <person name="Magnuson J."/>
            <person name="Mondo S."/>
            <person name="Nolan M."/>
            <person name="Ohm R."/>
            <person name="Pangilinan J."/>
            <person name="Park H.-J."/>
            <person name="Ramirez L."/>
            <person name="Alfaro M."/>
            <person name="Sun H."/>
            <person name="Tritt A."/>
            <person name="Yoshinaga Y."/>
            <person name="Zwiers L.-H."/>
            <person name="Turgeon B."/>
            <person name="Goodwin S."/>
            <person name="Spatafora J."/>
            <person name="Crous P."/>
            <person name="Grigoriev I."/>
        </authorList>
    </citation>
    <scope>NUCLEOTIDE SEQUENCE</scope>
    <source>
        <strain evidence="8">CBS 279.74</strain>
    </source>
</reference>
<dbReference type="InterPro" id="IPR025761">
    <property type="entry name" value="FFD_box"/>
</dbReference>
<feature type="compositionally biased region" description="Low complexity" evidence="3">
    <location>
        <begin position="213"/>
        <end position="239"/>
    </location>
</feature>
<dbReference type="InterPro" id="IPR047575">
    <property type="entry name" value="Sm"/>
</dbReference>
<evidence type="ECO:0000256" key="2">
    <source>
        <dbReference type="PROSITE-ProRule" id="PRU00869"/>
    </source>
</evidence>
<organism evidence="8 9">
    <name type="scientific">Pleomassaria siparia CBS 279.74</name>
    <dbReference type="NCBI Taxonomy" id="1314801"/>
    <lineage>
        <taxon>Eukaryota</taxon>
        <taxon>Fungi</taxon>
        <taxon>Dikarya</taxon>
        <taxon>Ascomycota</taxon>
        <taxon>Pezizomycotina</taxon>
        <taxon>Dothideomycetes</taxon>
        <taxon>Pleosporomycetidae</taxon>
        <taxon>Pleosporales</taxon>
        <taxon>Pleomassariaceae</taxon>
        <taxon>Pleomassaria</taxon>
    </lineage>
</organism>
<gene>
    <name evidence="8" type="ORF">K504DRAFT_501027</name>
</gene>
<dbReference type="OrthoDB" id="21539at2759"/>
<feature type="region of interest" description="Disordered" evidence="3">
    <location>
        <begin position="473"/>
        <end position="499"/>
    </location>
</feature>
<feature type="compositionally biased region" description="Low complexity" evidence="3">
    <location>
        <begin position="192"/>
        <end position="202"/>
    </location>
</feature>
<dbReference type="Gene3D" id="2.30.30.100">
    <property type="match status" value="1"/>
</dbReference>
<dbReference type="SMART" id="SM01271">
    <property type="entry name" value="LSM14"/>
    <property type="match status" value="1"/>
</dbReference>
<sequence length="594" mass="62278">MSEFIGSRISLVSKSDIRYVGTLVEINSEQSTVSLDNVRSFGSEGRRGGGKDEFPASDAVYEQIVFRGSDVKDLRIEDAPKEKSAPPPMPADPAIIGQARQETAPAESAQPLPQHQQPPQQQPQRQHQPPQNFPPPGQFPPHGYPPPPFGQHFQNPRFGPQGGFPGGPPPFPPGPAGFGMPGPYGAPPGWFPPGQGFNGPPGAFSPPMPIGPPGHQIQNQNQPQQQGGPKAAAPIGPSAGKDEKTNAQPNVAEADSAAKPLEAKTAARSTGKNPTPPATAPKQAPPPPNESKPDVTAALAPPPIQGVPKAAPAGSKGGRIIPAIPLPSPRINKATPRAQTQPAPPVAQPQQAQGNPTQAYQSATQAATAAVAAAMAKLDLAQGAKPSQPLDNLTKKVNEMRADDQIRHGRQPGTGGYAARGGPRAPRGGGRGAHQQVKMEIPTTDYDFESANQKFNKQDLVKEAIATGSPLGGEVDAPLAAESSTNGHANGAVEREDPVIPMIYDKGSSFFDNISSELKDREESATRRGQEFRFEERKKNMETFGQGSVDGFRGGYRGRGGRGRGRGRGGFNNFRARGAPRGRGGATFGDAPAV</sequence>
<dbReference type="GO" id="GO:0034063">
    <property type="term" value="P:stress granule assembly"/>
    <property type="evidence" value="ECO:0007669"/>
    <property type="project" value="TreeGrafter"/>
</dbReference>
<proteinExistence type="predicted"/>
<accession>A0A6G1KEX1</accession>
<evidence type="ECO:0000259" key="6">
    <source>
        <dbReference type="PROSITE" id="PS51536"/>
    </source>
</evidence>
<feature type="domain" description="DFDF" evidence="4">
    <location>
        <begin position="434"/>
        <end position="470"/>
    </location>
</feature>
<feature type="region of interest" description="Disordered" evidence="3">
    <location>
        <begin position="381"/>
        <end position="436"/>
    </location>
</feature>
<feature type="region of interest" description="Disordered" evidence="3">
    <location>
        <begin position="39"/>
        <end position="367"/>
    </location>
</feature>
<evidence type="ECO:0000259" key="7">
    <source>
        <dbReference type="PROSITE" id="PS52002"/>
    </source>
</evidence>
<dbReference type="PANTHER" id="PTHR13586">
    <property type="entry name" value="SCD6 PROTEIN-RELATED"/>
    <property type="match status" value="1"/>
</dbReference>
<feature type="short sequence motif" description="TFG box" evidence="2">
    <location>
        <begin position="528"/>
        <end position="548"/>
    </location>
</feature>
<feature type="compositionally biased region" description="Basic and acidic residues" evidence="3">
    <location>
        <begin position="69"/>
        <end position="84"/>
    </location>
</feature>
<dbReference type="PROSITE" id="PS51512">
    <property type="entry name" value="DFDF"/>
    <property type="match status" value="1"/>
</dbReference>
<dbReference type="Pfam" id="PF12701">
    <property type="entry name" value="LSM14"/>
    <property type="match status" value="1"/>
</dbReference>
<dbReference type="SMART" id="SM01199">
    <property type="entry name" value="FDF"/>
    <property type="match status" value="1"/>
</dbReference>
<evidence type="ECO:0000313" key="9">
    <source>
        <dbReference type="Proteomes" id="UP000799428"/>
    </source>
</evidence>
<evidence type="ECO:0000313" key="8">
    <source>
        <dbReference type="EMBL" id="KAF2711095.1"/>
    </source>
</evidence>
<dbReference type="GO" id="GO:0000932">
    <property type="term" value="C:P-body"/>
    <property type="evidence" value="ECO:0007669"/>
    <property type="project" value="TreeGrafter"/>
</dbReference>
<dbReference type="PROSITE" id="PS52002">
    <property type="entry name" value="SM"/>
    <property type="match status" value="1"/>
</dbReference>
<dbReference type="InterPro" id="IPR025768">
    <property type="entry name" value="TFG_box"/>
</dbReference>
<dbReference type="EMBL" id="MU005768">
    <property type="protein sequence ID" value="KAF2711095.1"/>
    <property type="molecule type" value="Genomic_DNA"/>
</dbReference>
<dbReference type="PANTHER" id="PTHR13586:SF0">
    <property type="entry name" value="TRAILER HITCH, ISOFORM H"/>
    <property type="match status" value="1"/>
</dbReference>
<dbReference type="GO" id="GO:0033962">
    <property type="term" value="P:P-body assembly"/>
    <property type="evidence" value="ECO:0007669"/>
    <property type="project" value="TreeGrafter"/>
</dbReference>
<feature type="compositionally biased region" description="Pro residues" evidence="3">
    <location>
        <begin position="203"/>
        <end position="212"/>
    </location>
</feature>
<evidence type="ECO:0000256" key="1">
    <source>
        <dbReference type="PROSITE-ProRule" id="PRU00846"/>
    </source>
</evidence>
<feature type="compositionally biased region" description="Low complexity" evidence="3">
    <location>
        <begin position="110"/>
        <end position="130"/>
    </location>
</feature>